<protein>
    <recommendedName>
        <fullName evidence="3">TetR/AcrR family transcriptional regulator</fullName>
    </recommendedName>
</protein>
<comment type="caution">
    <text evidence="1">The sequence shown here is derived from an EMBL/GenBank/DDBJ whole genome shotgun (WGS) entry which is preliminary data.</text>
</comment>
<dbReference type="AlphaFoldDB" id="A0AB37YQV4"/>
<evidence type="ECO:0008006" key="3">
    <source>
        <dbReference type="Google" id="ProtNLM"/>
    </source>
</evidence>
<gene>
    <name evidence="1" type="ORF">BC10311_02186</name>
</gene>
<evidence type="ECO:0000313" key="2">
    <source>
        <dbReference type="Proteomes" id="UP000195728"/>
    </source>
</evidence>
<name>A0AB37YQV4_9BACI</name>
<dbReference type="EMBL" id="FMBG01000012">
    <property type="protein sequence ID" value="SCC24626.1"/>
    <property type="molecule type" value="Genomic_DNA"/>
</dbReference>
<sequence length="40" mass="4689">MGRKISFNKEQALNKAMYLFWEKGHDATYILDLNEKKGIS</sequence>
<evidence type="ECO:0000313" key="1">
    <source>
        <dbReference type="EMBL" id="SCC24626.1"/>
    </source>
</evidence>
<accession>A0AB37YQV4</accession>
<reference evidence="1 2" key="1">
    <citation type="submission" date="2016-08" db="EMBL/GenBank/DDBJ databases">
        <authorList>
            <person name="Loux V."/>
            <person name="Rue O."/>
        </authorList>
    </citation>
    <scope>NUCLEOTIDE SEQUENCE [LARGE SCALE GENOMIC DNA]</scope>
    <source>
        <strain evidence="1 2">WSBC_10311</strain>
    </source>
</reference>
<dbReference type="Gene3D" id="1.10.10.60">
    <property type="entry name" value="Homeodomain-like"/>
    <property type="match status" value="1"/>
</dbReference>
<proteinExistence type="predicted"/>
<organism evidence="1 2">
    <name type="scientific">Bacillus wiedmannii</name>
    <dbReference type="NCBI Taxonomy" id="1890302"/>
    <lineage>
        <taxon>Bacteria</taxon>
        <taxon>Bacillati</taxon>
        <taxon>Bacillota</taxon>
        <taxon>Bacilli</taxon>
        <taxon>Bacillales</taxon>
        <taxon>Bacillaceae</taxon>
        <taxon>Bacillus</taxon>
        <taxon>Bacillus cereus group</taxon>
    </lineage>
</organism>
<dbReference type="Proteomes" id="UP000195728">
    <property type="component" value="Unassembled WGS sequence"/>
</dbReference>